<dbReference type="Pfam" id="PF00933">
    <property type="entry name" value="Glyco_hydro_3"/>
    <property type="match status" value="1"/>
</dbReference>
<feature type="region of interest" description="Disordered" evidence="4">
    <location>
        <begin position="25"/>
        <end position="55"/>
    </location>
</feature>
<protein>
    <submittedName>
        <fullName evidence="7">Beta-N-acetylhexosaminidase</fullName>
    </submittedName>
</protein>
<organism evidence="7 8">
    <name type="scientific">Agrococcus carbonis</name>
    <dbReference type="NCBI Taxonomy" id="684552"/>
    <lineage>
        <taxon>Bacteria</taxon>
        <taxon>Bacillati</taxon>
        <taxon>Actinomycetota</taxon>
        <taxon>Actinomycetes</taxon>
        <taxon>Micrococcales</taxon>
        <taxon>Microbacteriaceae</taxon>
        <taxon>Agrococcus</taxon>
    </lineage>
</organism>
<dbReference type="InterPro" id="IPR050226">
    <property type="entry name" value="NagZ_Beta-hexosaminidase"/>
</dbReference>
<accession>A0A1H1NNF5</accession>
<dbReference type="Proteomes" id="UP000199649">
    <property type="component" value="Chromosome I"/>
</dbReference>
<evidence type="ECO:0000256" key="3">
    <source>
        <dbReference type="ARBA" id="ARBA00023295"/>
    </source>
</evidence>
<keyword evidence="2" id="KW-0378">Hydrolase</keyword>
<dbReference type="OrthoDB" id="9805821at2"/>
<feature type="chain" id="PRO_5009255684" evidence="5">
    <location>
        <begin position="20"/>
        <end position="549"/>
    </location>
</feature>
<reference evidence="8" key="1">
    <citation type="submission" date="2016-10" db="EMBL/GenBank/DDBJ databases">
        <authorList>
            <person name="Varghese N."/>
            <person name="Submissions S."/>
        </authorList>
    </citation>
    <scope>NUCLEOTIDE SEQUENCE [LARGE SCALE GENOMIC DNA]</scope>
    <source>
        <strain evidence="8">DSM 22965</strain>
    </source>
</reference>
<dbReference type="InterPro" id="IPR036962">
    <property type="entry name" value="Glyco_hydro_3_N_sf"/>
</dbReference>
<dbReference type="SUPFAM" id="SSF51445">
    <property type="entry name" value="(Trans)glycosidases"/>
    <property type="match status" value="1"/>
</dbReference>
<evidence type="ECO:0000313" key="8">
    <source>
        <dbReference type="Proteomes" id="UP000199649"/>
    </source>
</evidence>
<proteinExistence type="inferred from homology"/>
<dbReference type="PANTHER" id="PTHR30480:SF16">
    <property type="entry name" value="GLYCOSIDE HYDROLASE FAMILY 3 DOMAIN PROTEIN"/>
    <property type="match status" value="1"/>
</dbReference>
<evidence type="ECO:0000256" key="1">
    <source>
        <dbReference type="ARBA" id="ARBA00005336"/>
    </source>
</evidence>
<evidence type="ECO:0000256" key="2">
    <source>
        <dbReference type="ARBA" id="ARBA00022801"/>
    </source>
</evidence>
<dbReference type="Gene3D" id="3.20.20.300">
    <property type="entry name" value="Glycoside hydrolase, family 3, N-terminal domain"/>
    <property type="match status" value="1"/>
</dbReference>
<keyword evidence="8" id="KW-1185">Reference proteome</keyword>
<dbReference type="EMBL" id="LT629734">
    <property type="protein sequence ID" value="SDS00498.1"/>
    <property type="molecule type" value="Genomic_DNA"/>
</dbReference>
<evidence type="ECO:0000256" key="5">
    <source>
        <dbReference type="SAM" id="SignalP"/>
    </source>
</evidence>
<evidence type="ECO:0000256" key="4">
    <source>
        <dbReference type="SAM" id="MobiDB-lite"/>
    </source>
</evidence>
<name>A0A1H1NNF5_9MICO</name>
<evidence type="ECO:0000313" key="7">
    <source>
        <dbReference type="EMBL" id="SDS00498.1"/>
    </source>
</evidence>
<keyword evidence="3" id="KW-0326">Glycosidase</keyword>
<dbReference type="GO" id="GO:0009254">
    <property type="term" value="P:peptidoglycan turnover"/>
    <property type="evidence" value="ECO:0007669"/>
    <property type="project" value="TreeGrafter"/>
</dbReference>
<dbReference type="InterPro" id="IPR001764">
    <property type="entry name" value="Glyco_hydro_3_N"/>
</dbReference>
<keyword evidence="5" id="KW-0732">Signal</keyword>
<sequence>MIAALLALSGLLAGCAAPASVTRTAPSASQSARPDASAPTPPLPLPPPPLAWGPTQAQLDEGIEAAAAMPTADAAGQVVVAQFAGTDPDAAAQQVRELGLAGVILFAPNASGPDGVRAIADAVQAAGAERRDWPTMVAVDEEGGIVQRLGGRSGWPGMPPFLASGAAVAGGDAQPVHDAYRALGDELRAVGITTDFAPVADVTIGPRDAAIGTRSASGDPAVASEAAAAAARGLSAGGVLAAAKHFPGHGALTVDSHEALPEQSASDAELAARDLVPFEAAIDAGAPMVMMGHIAVDAWDPGVPATLSPAAYERLRALGFTGVAITDSLGMGALAAFGDSGTIAVQALRAGADLLLTPPDAAAAVRGITDAVESGALPRARLDEAAGRVIAMQRWQARIAERADITGVEASTAAAADASAALSAAAITLVSGPCSGPLVGPRVQLLGGTDADRAAMTDALHAHGLQAVSGSAADSTVRLLRGASGGGSADAAVALDWPHALAGTSAPVRIAAFGRTAGAFDAVAAVLAGDAVARGRLPVAVEGLPASGC</sequence>
<feature type="domain" description="Glycoside hydrolase family 3 N-terminal" evidence="6">
    <location>
        <begin position="86"/>
        <end position="391"/>
    </location>
</feature>
<evidence type="ECO:0000259" key="6">
    <source>
        <dbReference type="Pfam" id="PF00933"/>
    </source>
</evidence>
<gene>
    <name evidence="7" type="ORF">SAMN04489719_1319</name>
</gene>
<dbReference type="GO" id="GO:0004553">
    <property type="term" value="F:hydrolase activity, hydrolyzing O-glycosyl compounds"/>
    <property type="evidence" value="ECO:0007669"/>
    <property type="project" value="InterPro"/>
</dbReference>
<dbReference type="GO" id="GO:0005975">
    <property type="term" value="P:carbohydrate metabolic process"/>
    <property type="evidence" value="ECO:0007669"/>
    <property type="project" value="InterPro"/>
</dbReference>
<dbReference type="AlphaFoldDB" id="A0A1H1NNF5"/>
<dbReference type="PANTHER" id="PTHR30480">
    <property type="entry name" value="BETA-HEXOSAMINIDASE-RELATED"/>
    <property type="match status" value="1"/>
</dbReference>
<dbReference type="STRING" id="684552.SAMN04489719_1319"/>
<comment type="similarity">
    <text evidence="1">Belongs to the glycosyl hydrolase 3 family.</text>
</comment>
<feature type="compositionally biased region" description="Pro residues" evidence="4">
    <location>
        <begin position="39"/>
        <end position="51"/>
    </location>
</feature>
<feature type="signal peptide" evidence="5">
    <location>
        <begin position="1"/>
        <end position="19"/>
    </location>
</feature>
<dbReference type="InterPro" id="IPR017853">
    <property type="entry name" value="GH"/>
</dbReference>